<evidence type="ECO:0000313" key="2">
    <source>
        <dbReference type="EMBL" id="CCE92862.1"/>
    </source>
</evidence>
<dbReference type="PANTHER" id="PTHR11750:SF26">
    <property type="entry name" value="PROTEIN N-TERMINAL AMIDASE"/>
    <property type="match status" value="1"/>
</dbReference>
<dbReference type="GO" id="GO:0008418">
    <property type="term" value="F:protein-N-terminal asparagine amidohydrolase activity"/>
    <property type="evidence" value="ECO:0007669"/>
    <property type="project" value="EnsemblFungi"/>
</dbReference>
<dbReference type="InParanoid" id="G8ZW68"/>
<organism evidence="2 3">
    <name type="scientific">Torulaspora delbrueckii</name>
    <name type="common">Yeast</name>
    <name type="synonym">Candida colliculosa</name>
    <dbReference type="NCBI Taxonomy" id="4950"/>
    <lineage>
        <taxon>Eukaryota</taxon>
        <taxon>Fungi</taxon>
        <taxon>Dikarya</taxon>
        <taxon>Ascomycota</taxon>
        <taxon>Saccharomycotina</taxon>
        <taxon>Saccharomycetes</taxon>
        <taxon>Saccharomycetales</taxon>
        <taxon>Saccharomycetaceae</taxon>
        <taxon>Torulaspora</taxon>
    </lineage>
</organism>
<dbReference type="eggNOG" id="ENOG502QVBD">
    <property type="taxonomic scope" value="Eukaryota"/>
</dbReference>
<dbReference type="InterPro" id="IPR003010">
    <property type="entry name" value="C-N_Hydrolase"/>
</dbReference>
<dbReference type="CDD" id="cd07566">
    <property type="entry name" value="ScNTA1_like"/>
    <property type="match status" value="1"/>
</dbReference>
<dbReference type="RefSeq" id="XP_003682073.1">
    <property type="nucleotide sequence ID" value="XM_003682025.1"/>
</dbReference>
<dbReference type="FunCoup" id="G8ZW68">
    <property type="interactions" value="39"/>
</dbReference>
<dbReference type="Pfam" id="PF00795">
    <property type="entry name" value="CN_hydrolase"/>
    <property type="match status" value="1"/>
</dbReference>
<dbReference type="HOGENOM" id="CLU_009854_1_1_1"/>
<feature type="domain" description="CN hydrolase" evidence="1">
    <location>
        <begin position="9"/>
        <end position="394"/>
    </location>
</feature>
<dbReference type="GO" id="GO:0070773">
    <property type="term" value="F:protein-N-terminal glutamine amidohydrolase activity"/>
    <property type="evidence" value="ECO:0007669"/>
    <property type="project" value="EnsemblFungi"/>
</dbReference>
<proteinExistence type="predicted"/>
<dbReference type="Proteomes" id="UP000005627">
    <property type="component" value="Chromosome 6"/>
</dbReference>
<dbReference type="PROSITE" id="PS50263">
    <property type="entry name" value="CN_HYDROLASE"/>
    <property type="match status" value="1"/>
</dbReference>
<dbReference type="Gene3D" id="3.60.110.10">
    <property type="entry name" value="Carbon-nitrogen hydrolase"/>
    <property type="match status" value="1"/>
</dbReference>
<dbReference type="KEGG" id="tdl:TDEL_0F00510"/>
<dbReference type="AlphaFoldDB" id="G8ZW68"/>
<dbReference type="GO" id="GO:0030163">
    <property type="term" value="P:protein catabolic process"/>
    <property type="evidence" value="ECO:0007669"/>
    <property type="project" value="EnsemblFungi"/>
</dbReference>
<dbReference type="InterPro" id="IPR039703">
    <property type="entry name" value="Nta1"/>
</dbReference>
<name>G8ZW68_TORDE</name>
<dbReference type="GeneID" id="11501164"/>
<evidence type="ECO:0000259" key="1">
    <source>
        <dbReference type="PROSITE" id="PS50263"/>
    </source>
</evidence>
<dbReference type="InterPro" id="IPR036526">
    <property type="entry name" value="C-N_Hydrolase_sf"/>
</dbReference>
<gene>
    <name evidence="2" type="primary">TDEL0F00510</name>
    <name evidence="2" type="ORF">TDEL_0F00510</name>
</gene>
<evidence type="ECO:0000313" key="3">
    <source>
        <dbReference type="Proteomes" id="UP000005627"/>
    </source>
</evidence>
<protein>
    <recommendedName>
        <fullName evidence="1">CN hydrolase domain-containing protein</fullName>
    </recommendedName>
</protein>
<dbReference type="SUPFAM" id="SSF56317">
    <property type="entry name" value="Carbon-nitrogen hydrolase"/>
    <property type="match status" value="1"/>
</dbReference>
<dbReference type="EMBL" id="HE616747">
    <property type="protein sequence ID" value="CCE92862.1"/>
    <property type="molecule type" value="Genomic_DNA"/>
</dbReference>
<sequence>MSSRLSVSLRIAIVQLNPQIGQVSSNISRAWSLINRIKESSNGKSPDLVVFPEFALTGYNFHSRDHILPYATAPDVGQSFKMAQEVSRLFNCYTVIGYPERFENGTKPLLYNSAAVTSPTGELVFNYRKSFLYYTDDDWGCKENPKGFQTFPLHLKQRATDKNGNLQDITLKTSIGICMDLSPYKFTAPFHDYEFATYNVDQGTELIICPMAWLHSSSVTKDEGKLSQKKLQAIRDATEAQGLPIQGSQGQYQFDFDNSKKTVRTSRDVSSSYCDLEQPDMSNVNYWILRFLPFLALRQRESWLWRLEQTRRSYMGATSTKPWKFEGQNAIVVFANRCGIEDASTVFAGSSGVIKFNGSRSDRECEIDSTNKSVELLGNLGKGLEGVLMRDVEFKVAR</sequence>
<keyword evidence="3" id="KW-1185">Reference proteome</keyword>
<dbReference type="OrthoDB" id="201515at2759"/>
<reference evidence="2 3" key="1">
    <citation type="journal article" date="2011" name="Proc. Natl. Acad. Sci. U.S.A.">
        <title>Evolutionary erosion of yeast sex chromosomes by mating-type switching accidents.</title>
        <authorList>
            <person name="Gordon J.L."/>
            <person name="Armisen D."/>
            <person name="Proux-Wera E."/>
            <person name="Oheigeartaigh S.S."/>
            <person name="Byrne K.P."/>
            <person name="Wolfe K.H."/>
        </authorList>
    </citation>
    <scope>NUCLEOTIDE SEQUENCE [LARGE SCALE GENOMIC DNA]</scope>
    <source>
        <strain evidence="3">ATCC 10662 / CBS 1146 / NBRC 0425 / NCYC 2629 / NRRL Y-866</strain>
    </source>
</reference>
<dbReference type="PANTHER" id="PTHR11750">
    <property type="entry name" value="PROTEIN N-TERMINAL AMIDASE"/>
    <property type="match status" value="1"/>
</dbReference>
<dbReference type="STRING" id="1076872.G8ZW68"/>
<accession>G8ZW68</accession>